<feature type="transmembrane region" description="Helical" evidence="1">
    <location>
        <begin position="138"/>
        <end position="162"/>
    </location>
</feature>
<dbReference type="Proteomes" id="UP000307440">
    <property type="component" value="Unassembled WGS sequence"/>
</dbReference>
<feature type="transmembrane region" description="Helical" evidence="1">
    <location>
        <begin position="20"/>
        <end position="38"/>
    </location>
</feature>
<feature type="transmembrane region" description="Helical" evidence="1">
    <location>
        <begin position="174"/>
        <end position="193"/>
    </location>
</feature>
<evidence type="ECO:0000256" key="1">
    <source>
        <dbReference type="SAM" id="Phobius"/>
    </source>
</evidence>
<evidence type="ECO:0000313" key="3">
    <source>
        <dbReference type="Proteomes" id="UP000307440"/>
    </source>
</evidence>
<protein>
    <submittedName>
        <fullName evidence="2">Uncharacterized protein</fullName>
    </submittedName>
</protein>
<feature type="transmembrane region" description="Helical" evidence="1">
    <location>
        <begin position="243"/>
        <end position="262"/>
    </location>
</feature>
<keyword evidence="1" id="KW-0812">Transmembrane</keyword>
<name>A0A5C3KUU1_COPMA</name>
<keyword evidence="1" id="KW-1133">Transmembrane helix</keyword>
<organism evidence="2 3">
    <name type="scientific">Coprinopsis marcescibilis</name>
    <name type="common">Agaric fungus</name>
    <name type="synonym">Psathyrella marcescibilis</name>
    <dbReference type="NCBI Taxonomy" id="230819"/>
    <lineage>
        <taxon>Eukaryota</taxon>
        <taxon>Fungi</taxon>
        <taxon>Dikarya</taxon>
        <taxon>Basidiomycota</taxon>
        <taxon>Agaricomycotina</taxon>
        <taxon>Agaricomycetes</taxon>
        <taxon>Agaricomycetidae</taxon>
        <taxon>Agaricales</taxon>
        <taxon>Agaricineae</taxon>
        <taxon>Psathyrellaceae</taxon>
        <taxon>Coprinopsis</taxon>
    </lineage>
</organism>
<keyword evidence="3" id="KW-1185">Reference proteome</keyword>
<proteinExistence type="predicted"/>
<sequence length="315" mass="34428">MSNPNGQILAIAFTTAGVEGILNGTFIVLCLTALYLLIYRSPNRASKRPRLLPNLSRPLVYGSMALLIIIVSHWSCTMARVVEISMVIGRGDSPTTFLDGITDPLAIAKTLFLVLAGLVSDALLMWRLWVVSDRNRYVVIPPILTWLILLVTTLRVGAFYIQVSKEPSVQLPEISRWIQVIGFATIFTNVYCAESEQSPSSATMISSSFLQTQFLLVIIVEGAVVWGAWTVFVFVAYHTNSPLINMAFDGCPAAAGIAFMLINVRVGLGRDTNPTMVNRVSGPPLPTFAHSTTSDSSSIPSFKMAELASHKSFER</sequence>
<feature type="transmembrane region" description="Helical" evidence="1">
    <location>
        <begin position="214"/>
        <end position="237"/>
    </location>
</feature>
<feature type="transmembrane region" description="Helical" evidence="1">
    <location>
        <begin position="59"/>
        <end position="82"/>
    </location>
</feature>
<dbReference type="EMBL" id="ML210215">
    <property type="protein sequence ID" value="TFK23613.1"/>
    <property type="molecule type" value="Genomic_DNA"/>
</dbReference>
<keyword evidence="1" id="KW-0472">Membrane</keyword>
<feature type="transmembrane region" description="Helical" evidence="1">
    <location>
        <begin position="106"/>
        <end position="126"/>
    </location>
</feature>
<accession>A0A5C3KUU1</accession>
<evidence type="ECO:0000313" key="2">
    <source>
        <dbReference type="EMBL" id="TFK23613.1"/>
    </source>
</evidence>
<reference evidence="2 3" key="1">
    <citation type="journal article" date="2019" name="Nat. Ecol. Evol.">
        <title>Megaphylogeny resolves global patterns of mushroom evolution.</title>
        <authorList>
            <person name="Varga T."/>
            <person name="Krizsan K."/>
            <person name="Foldi C."/>
            <person name="Dima B."/>
            <person name="Sanchez-Garcia M."/>
            <person name="Sanchez-Ramirez S."/>
            <person name="Szollosi G.J."/>
            <person name="Szarkandi J.G."/>
            <person name="Papp V."/>
            <person name="Albert L."/>
            <person name="Andreopoulos W."/>
            <person name="Angelini C."/>
            <person name="Antonin V."/>
            <person name="Barry K.W."/>
            <person name="Bougher N.L."/>
            <person name="Buchanan P."/>
            <person name="Buyck B."/>
            <person name="Bense V."/>
            <person name="Catcheside P."/>
            <person name="Chovatia M."/>
            <person name="Cooper J."/>
            <person name="Damon W."/>
            <person name="Desjardin D."/>
            <person name="Finy P."/>
            <person name="Geml J."/>
            <person name="Haridas S."/>
            <person name="Hughes K."/>
            <person name="Justo A."/>
            <person name="Karasinski D."/>
            <person name="Kautmanova I."/>
            <person name="Kiss B."/>
            <person name="Kocsube S."/>
            <person name="Kotiranta H."/>
            <person name="LaButti K.M."/>
            <person name="Lechner B.E."/>
            <person name="Liimatainen K."/>
            <person name="Lipzen A."/>
            <person name="Lukacs Z."/>
            <person name="Mihaltcheva S."/>
            <person name="Morgado L.N."/>
            <person name="Niskanen T."/>
            <person name="Noordeloos M.E."/>
            <person name="Ohm R.A."/>
            <person name="Ortiz-Santana B."/>
            <person name="Ovrebo C."/>
            <person name="Racz N."/>
            <person name="Riley R."/>
            <person name="Savchenko A."/>
            <person name="Shiryaev A."/>
            <person name="Soop K."/>
            <person name="Spirin V."/>
            <person name="Szebenyi C."/>
            <person name="Tomsovsky M."/>
            <person name="Tulloss R.E."/>
            <person name="Uehling J."/>
            <person name="Grigoriev I.V."/>
            <person name="Vagvolgyi C."/>
            <person name="Papp T."/>
            <person name="Martin F.M."/>
            <person name="Miettinen O."/>
            <person name="Hibbett D.S."/>
            <person name="Nagy L.G."/>
        </authorList>
    </citation>
    <scope>NUCLEOTIDE SEQUENCE [LARGE SCALE GENOMIC DNA]</scope>
    <source>
        <strain evidence="2 3">CBS 121175</strain>
    </source>
</reference>
<gene>
    <name evidence="2" type="ORF">FA15DRAFT_459439</name>
</gene>
<dbReference type="OrthoDB" id="2894496at2759"/>
<dbReference type="AlphaFoldDB" id="A0A5C3KUU1"/>